<gene>
    <name evidence="1" type="ORF">L9F63_011227</name>
</gene>
<reference evidence="1" key="2">
    <citation type="submission" date="2023-05" db="EMBL/GenBank/DDBJ databases">
        <authorList>
            <person name="Fouks B."/>
        </authorList>
    </citation>
    <scope>NUCLEOTIDE SEQUENCE</scope>
    <source>
        <strain evidence="1">Stay&amp;Tobe</strain>
        <tissue evidence="1">Testes</tissue>
    </source>
</reference>
<accession>A0AAD8EP48</accession>
<comment type="caution">
    <text evidence="1">The sequence shown here is derived from an EMBL/GenBank/DDBJ whole genome shotgun (WGS) entry which is preliminary data.</text>
</comment>
<feature type="non-terminal residue" evidence="1">
    <location>
        <position position="1"/>
    </location>
</feature>
<evidence type="ECO:0000313" key="2">
    <source>
        <dbReference type="Proteomes" id="UP001233999"/>
    </source>
</evidence>
<dbReference type="EMBL" id="JASPKZ010001576">
    <property type="protein sequence ID" value="KAJ9597940.1"/>
    <property type="molecule type" value="Genomic_DNA"/>
</dbReference>
<sequence length="155" mass="17182">STTVSSFLAFNPGLIMLTTDLSTMIDETTDIKNLPEYDENSAVVTALNRLVENKELMVQSSNATRKKLGGYMNERHLARNSCLEIQNLDPTLAVPEKVSSIFTSGEPKRFSAIDVPLEEISTYAAMTHAENLPSTSALSFWQKLPSNKWNYGSSF</sequence>
<dbReference type="AlphaFoldDB" id="A0AAD8EP48"/>
<proteinExistence type="predicted"/>
<name>A0AAD8EP48_DIPPU</name>
<reference evidence="1" key="1">
    <citation type="journal article" date="2023" name="IScience">
        <title>Live-bearing cockroach genome reveals convergent evolutionary mechanisms linked to viviparity in insects and beyond.</title>
        <authorList>
            <person name="Fouks B."/>
            <person name="Harrison M.C."/>
            <person name="Mikhailova A.A."/>
            <person name="Marchal E."/>
            <person name="English S."/>
            <person name="Carruthers M."/>
            <person name="Jennings E.C."/>
            <person name="Chiamaka E.L."/>
            <person name="Frigard R.A."/>
            <person name="Pippel M."/>
            <person name="Attardo G.M."/>
            <person name="Benoit J.B."/>
            <person name="Bornberg-Bauer E."/>
            <person name="Tobe S.S."/>
        </authorList>
    </citation>
    <scope>NUCLEOTIDE SEQUENCE</scope>
    <source>
        <strain evidence="1">Stay&amp;Tobe</strain>
    </source>
</reference>
<protein>
    <submittedName>
        <fullName evidence="1">Uncharacterized protein</fullName>
    </submittedName>
</protein>
<dbReference type="Proteomes" id="UP001233999">
    <property type="component" value="Unassembled WGS sequence"/>
</dbReference>
<keyword evidence="2" id="KW-1185">Reference proteome</keyword>
<evidence type="ECO:0000313" key="1">
    <source>
        <dbReference type="EMBL" id="KAJ9597940.1"/>
    </source>
</evidence>
<feature type="non-terminal residue" evidence="1">
    <location>
        <position position="155"/>
    </location>
</feature>
<organism evidence="1 2">
    <name type="scientific">Diploptera punctata</name>
    <name type="common">Pacific beetle cockroach</name>
    <dbReference type="NCBI Taxonomy" id="6984"/>
    <lineage>
        <taxon>Eukaryota</taxon>
        <taxon>Metazoa</taxon>
        <taxon>Ecdysozoa</taxon>
        <taxon>Arthropoda</taxon>
        <taxon>Hexapoda</taxon>
        <taxon>Insecta</taxon>
        <taxon>Pterygota</taxon>
        <taxon>Neoptera</taxon>
        <taxon>Polyneoptera</taxon>
        <taxon>Dictyoptera</taxon>
        <taxon>Blattodea</taxon>
        <taxon>Blaberoidea</taxon>
        <taxon>Blaberidae</taxon>
        <taxon>Diplopterinae</taxon>
        <taxon>Diploptera</taxon>
    </lineage>
</organism>